<evidence type="ECO:0000256" key="1">
    <source>
        <dbReference type="ARBA" id="ARBA00022443"/>
    </source>
</evidence>
<evidence type="ECO:0000259" key="6">
    <source>
        <dbReference type="PROSITE" id="PS50200"/>
    </source>
</evidence>
<feature type="compositionally biased region" description="Low complexity" evidence="3">
    <location>
        <begin position="456"/>
        <end position="467"/>
    </location>
</feature>
<keyword evidence="8" id="KW-1185">Reference proteome</keyword>
<dbReference type="AlphaFoldDB" id="A0A0K3CGS1"/>
<dbReference type="EMBL" id="CWKI01000009">
    <property type="protein sequence ID" value="CTR08889.1"/>
    <property type="molecule type" value="Genomic_DNA"/>
</dbReference>
<dbReference type="Gene3D" id="3.10.20.90">
    <property type="entry name" value="Phosphatidylinositol 3-kinase Catalytic Subunit, Chain A, domain 1"/>
    <property type="match status" value="1"/>
</dbReference>
<dbReference type="SUPFAM" id="SSF50044">
    <property type="entry name" value="SH3-domain"/>
    <property type="match status" value="1"/>
</dbReference>
<name>A0A0K3CGS1_RHOTO</name>
<feature type="compositionally biased region" description="Polar residues" evidence="3">
    <location>
        <begin position="303"/>
        <end position="323"/>
    </location>
</feature>
<feature type="compositionally biased region" description="Low complexity" evidence="3">
    <location>
        <begin position="285"/>
        <end position="302"/>
    </location>
</feature>
<dbReference type="InterPro" id="IPR001660">
    <property type="entry name" value="SAM"/>
</dbReference>
<feature type="domain" description="SAM" evidence="5">
    <location>
        <begin position="28"/>
        <end position="91"/>
    </location>
</feature>
<feature type="non-terminal residue" evidence="7">
    <location>
        <position position="1"/>
    </location>
</feature>
<keyword evidence="1 2" id="KW-0728">SH3 domain</keyword>
<dbReference type="InterPro" id="IPR029071">
    <property type="entry name" value="Ubiquitin-like_domsf"/>
</dbReference>
<evidence type="ECO:0000259" key="4">
    <source>
        <dbReference type="PROSITE" id="PS50002"/>
    </source>
</evidence>
<feature type="domain" description="SH3" evidence="4">
    <location>
        <begin position="547"/>
        <end position="606"/>
    </location>
</feature>
<evidence type="ECO:0000313" key="8">
    <source>
        <dbReference type="Proteomes" id="UP000199069"/>
    </source>
</evidence>
<dbReference type="InterPro" id="IPR013761">
    <property type="entry name" value="SAM/pointed_sf"/>
</dbReference>
<dbReference type="STRING" id="5286.A0A0K3CGS1"/>
<protein>
    <submittedName>
        <fullName evidence="7">FGENESH: predicted gene_9.96 protein</fullName>
    </submittedName>
</protein>
<feature type="compositionally biased region" description="Polar residues" evidence="3">
    <location>
        <begin position="255"/>
        <end position="268"/>
    </location>
</feature>
<dbReference type="CDD" id="cd01786">
    <property type="entry name" value="RA_STE50"/>
    <property type="match status" value="1"/>
</dbReference>
<dbReference type="GO" id="GO:0007165">
    <property type="term" value="P:signal transduction"/>
    <property type="evidence" value="ECO:0007669"/>
    <property type="project" value="InterPro"/>
</dbReference>
<feature type="compositionally biased region" description="Polar residues" evidence="3">
    <location>
        <begin position="642"/>
        <end position="651"/>
    </location>
</feature>
<reference evidence="7 8" key="1">
    <citation type="submission" date="2015-07" db="EMBL/GenBank/DDBJ databases">
        <authorList>
            <person name="Cajimat M.N.B."/>
            <person name="Milazzo M.L."/>
            <person name="Fulhorst C.F."/>
        </authorList>
    </citation>
    <scope>NUCLEOTIDE SEQUENCE [LARGE SCALE GENOMIC DNA]</scope>
    <source>
        <strain evidence="7">Single colony</strain>
    </source>
</reference>
<dbReference type="InterPro" id="IPR001452">
    <property type="entry name" value="SH3_domain"/>
</dbReference>
<feature type="region of interest" description="Disordered" evidence="3">
    <location>
        <begin position="157"/>
        <end position="346"/>
    </location>
</feature>
<feature type="domain" description="Ras-associating" evidence="6">
    <location>
        <begin position="338"/>
        <end position="417"/>
    </location>
</feature>
<dbReference type="Proteomes" id="UP000199069">
    <property type="component" value="Unassembled WGS sequence"/>
</dbReference>
<dbReference type="Gene3D" id="1.10.150.50">
    <property type="entry name" value="Transcription Factor, Ets-1"/>
    <property type="match status" value="1"/>
</dbReference>
<dbReference type="Gene3D" id="2.30.30.40">
    <property type="entry name" value="SH3 Domains"/>
    <property type="match status" value="1"/>
</dbReference>
<sequence>TAATSSPRLMLDSHGHGEPAYAVDLLSLDTDGVHQLFADLGFPQYHEQLNEHGITGDVLVHLDHSALKDVGVHSVGQRLAILKTVYELKVAQNIPIEEGHYVPPSEEMDTNGPLHSQHVLGMLSERDDRIRNLEYEVHNLHNALLNLRDEALSIARSAPQTGKTRQNIRSPTTSTFPHPLSNASTLSRSTSSPSRPRHPPPVAVNSNLAIPGASGLPDSPHSPVVDSPRHASDYQHQQQALHPQDGAAHGHPTEVSINGVPTPTTPTVQMLVPPDSAAAANGAPVSLSATSSSSTLVPPSSARSTVSTPDSASQATLARSPSTSRSKDGSSGAGGSGNTPDNPYRSFRVTLEDPCYKVLPAALKKYKINDDWRLYALFICYGNTERCLAYDEKPLILFQKLKESNDNPVFMLRHIKDIKSPIAVASAKHAARRDKRPPGIGGGVERSLMGVNRDGSAAPSASTLTPANGLGPNARPTRLHHPPVLLPVGKDKAAEEAGDGASADRKDEKERRNQGYCIAIYPYLAEREDEFDVAVGDSESRMLPSFSVSTPGVALMDYTPRGPGELEVKKGQPLRILKRYNHWSYAIKEDGGRGWLPSWFCGRANKPDGASAGAGGGTGTPTTPTVPTSGAGSSTTCGGQSDGSARPSTAPSGPVKPPALTVAVPPVSAGVSATKSAGPVLTADGGGLARADERDGGSGTVRKQLADDALGARHASLKKRDARREVKRLRAEMTATSPVGISLASSTPTVATAAISGTNTSSLILLGTLCFSHHSPSGTDATFSSRRRRKQSWRRWSRRVLILRPRKKRT</sequence>
<feature type="compositionally biased region" description="Low complexity" evidence="3">
    <location>
        <begin position="620"/>
        <end position="639"/>
    </location>
</feature>
<dbReference type="CDD" id="cd00174">
    <property type="entry name" value="SH3"/>
    <property type="match status" value="1"/>
</dbReference>
<dbReference type="PROSITE" id="PS50002">
    <property type="entry name" value="SH3"/>
    <property type="match status" value="1"/>
</dbReference>
<gene>
    <name evidence="7" type="primary">FGENESH: predicted gene_9.96</name>
    <name evidence="7" type="ORF">BN2166_0047500</name>
</gene>
<dbReference type="SMART" id="SM00326">
    <property type="entry name" value="SH3"/>
    <property type="match status" value="1"/>
</dbReference>
<dbReference type="SMART" id="SM00454">
    <property type="entry name" value="SAM"/>
    <property type="match status" value="1"/>
</dbReference>
<feature type="region of interest" description="Disordered" evidence="3">
    <location>
        <begin position="609"/>
        <end position="701"/>
    </location>
</feature>
<dbReference type="SUPFAM" id="SSF47769">
    <property type="entry name" value="SAM/Pointed domain"/>
    <property type="match status" value="1"/>
</dbReference>
<dbReference type="InterPro" id="IPR000159">
    <property type="entry name" value="RA_dom"/>
</dbReference>
<dbReference type="InterPro" id="IPR036028">
    <property type="entry name" value="SH3-like_dom_sf"/>
</dbReference>
<feature type="region of interest" description="Disordered" evidence="3">
    <location>
        <begin position="426"/>
        <end position="485"/>
    </location>
</feature>
<feature type="compositionally biased region" description="Polar residues" evidence="3">
    <location>
        <begin position="158"/>
        <end position="186"/>
    </location>
</feature>
<organism evidence="7 8">
    <name type="scientific">Rhodotorula toruloides</name>
    <name type="common">Yeast</name>
    <name type="synonym">Rhodosporidium toruloides</name>
    <dbReference type="NCBI Taxonomy" id="5286"/>
    <lineage>
        <taxon>Eukaryota</taxon>
        <taxon>Fungi</taxon>
        <taxon>Dikarya</taxon>
        <taxon>Basidiomycota</taxon>
        <taxon>Pucciniomycotina</taxon>
        <taxon>Microbotryomycetes</taxon>
        <taxon>Sporidiobolales</taxon>
        <taxon>Sporidiobolaceae</taxon>
        <taxon>Rhodotorula</taxon>
    </lineage>
</organism>
<dbReference type="PROSITE" id="PS50200">
    <property type="entry name" value="RA"/>
    <property type="match status" value="1"/>
</dbReference>
<dbReference type="OMA" id="WFIGKVP"/>
<feature type="compositionally biased region" description="Low complexity" evidence="3">
    <location>
        <begin position="662"/>
        <end position="673"/>
    </location>
</feature>
<dbReference type="Pfam" id="PF00018">
    <property type="entry name" value="SH3_1"/>
    <property type="match status" value="1"/>
</dbReference>
<dbReference type="Pfam" id="PF00788">
    <property type="entry name" value="RA"/>
    <property type="match status" value="1"/>
</dbReference>
<evidence type="ECO:0000313" key="7">
    <source>
        <dbReference type="EMBL" id="CTR08889.1"/>
    </source>
</evidence>
<feature type="compositionally biased region" description="Low complexity" evidence="3">
    <location>
        <begin position="217"/>
        <end position="226"/>
    </location>
</feature>
<dbReference type="Pfam" id="PF07647">
    <property type="entry name" value="SAM_2"/>
    <property type="match status" value="1"/>
</dbReference>
<evidence type="ECO:0000256" key="3">
    <source>
        <dbReference type="SAM" id="MobiDB-lite"/>
    </source>
</evidence>
<dbReference type="SUPFAM" id="SSF54236">
    <property type="entry name" value="Ubiquitin-like"/>
    <property type="match status" value="1"/>
</dbReference>
<dbReference type="PROSITE" id="PS50105">
    <property type="entry name" value="SAM_DOMAIN"/>
    <property type="match status" value="1"/>
</dbReference>
<proteinExistence type="predicted"/>
<dbReference type="SMART" id="SM00314">
    <property type="entry name" value="RA"/>
    <property type="match status" value="1"/>
</dbReference>
<evidence type="ECO:0000259" key="5">
    <source>
        <dbReference type="PROSITE" id="PS50105"/>
    </source>
</evidence>
<evidence type="ECO:0000256" key="2">
    <source>
        <dbReference type="PROSITE-ProRule" id="PRU00192"/>
    </source>
</evidence>
<accession>A0A0K3CGS1</accession>